<accession>A0A1I4I7Q2</accession>
<dbReference type="OrthoDB" id="9769590at2"/>
<dbReference type="STRING" id="1123291.SAMN04490355_10074"/>
<evidence type="ECO:0000313" key="3">
    <source>
        <dbReference type="Proteomes" id="UP000199520"/>
    </source>
</evidence>
<evidence type="ECO:0000313" key="2">
    <source>
        <dbReference type="EMBL" id="SFL50300.1"/>
    </source>
</evidence>
<organism evidence="2 3">
    <name type="scientific">Pelosinus propionicus DSM 13327</name>
    <dbReference type="NCBI Taxonomy" id="1123291"/>
    <lineage>
        <taxon>Bacteria</taxon>
        <taxon>Bacillati</taxon>
        <taxon>Bacillota</taxon>
        <taxon>Negativicutes</taxon>
        <taxon>Selenomonadales</taxon>
        <taxon>Sporomusaceae</taxon>
        <taxon>Pelosinus</taxon>
    </lineage>
</organism>
<dbReference type="PANTHER" id="PTHR38442:SF1">
    <property type="entry name" value="INNER MEMBRANE PROTEIN"/>
    <property type="match status" value="1"/>
</dbReference>
<keyword evidence="1" id="KW-1133">Transmembrane helix</keyword>
<reference evidence="3" key="1">
    <citation type="submission" date="2016-10" db="EMBL/GenBank/DDBJ databases">
        <authorList>
            <person name="Varghese N."/>
            <person name="Submissions S."/>
        </authorList>
    </citation>
    <scope>NUCLEOTIDE SEQUENCE [LARGE SCALE GENOMIC DNA]</scope>
    <source>
        <strain evidence="3">DSM 13327</strain>
    </source>
</reference>
<dbReference type="Proteomes" id="UP000199520">
    <property type="component" value="Unassembled WGS sequence"/>
</dbReference>
<feature type="transmembrane region" description="Helical" evidence="1">
    <location>
        <begin position="393"/>
        <end position="412"/>
    </location>
</feature>
<dbReference type="AlphaFoldDB" id="A0A1I4I7Q2"/>
<keyword evidence="1" id="KW-0472">Membrane</keyword>
<protein>
    <submittedName>
        <fullName evidence="2">Uncharacterized membrane-anchored protein YjiN, DUF445 family</fullName>
    </submittedName>
</protein>
<dbReference type="Pfam" id="PF04286">
    <property type="entry name" value="DUF445"/>
    <property type="match status" value="1"/>
</dbReference>
<gene>
    <name evidence="2" type="ORF">SAMN04490355_10074</name>
</gene>
<dbReference type="GO" id="GO:0005886">
    <property type="term" value="C:plasma membrane"/>
    <property type="evidence" value="ECO:0007669"/>
    <property type="project" value="TreeGrafter"/>
</dbReference>
<keyword evidence="1" id="KW-0812">Transmembrane</keyword>
<dbReference type="InterPro" id="IPR007383">
    <property type="entry name" value="DUF445"/>
</dbReference>
<dbReference type="PANTHER" id="PTHR38442">
    <property type="entry name" value="INNER MEMBRANE PROTEIN-RELATED"/>
    <property type="match status" value="1"/>
</dbReference>
<feature type="transmembrane region" description="Helical" evidence="1">
    <location>
        <begin position="34"/>
        <end position="56"/>
    </location>
</feature>
<keyword evidence="3" id="KW-1185">Reference proteome</keyword>
<evidence type="ECO:0000256" key="1">
    <source>
        <dbReference type="SAM" id="Phobius"/>
    </source>
</evidence>
<dbReference type="RefSeq" id="WP_090933508.1">
    <property type="nucleotide sequence ID" value="NZ_FOTS01000007.1"/>
</dbReference>
<proteinExistence type="predicted"/>
<sequence>MSANKYKATCILGIVSCGFLVSYPFSQTFFGGLLARGFGAAMIGGLADWFAVSALYRRPLGIPFRTAIISRNRERIFQALIDMVENEILIKENIKKNLDQYDLTETLLYFINESSSKQDVKKMLYRFWQDFAYQVNPEDLEVLIQDFVENNIENIKILPYAIPVAQWFMEHEYDDQILDFIIEQCILAAQNEKFVHLLTNVFSAVTKKYEHGMNRRKLFNLLMDLSPKQLAKAAQHGLVSILFEMKSPQHPFRLDGKEKLHQFIDRMRNDADFGERIESWLQLNIIYKFKLGEKIAGSMVAVFHKVIRDNRLAVRGMDSLMAQFEIMLADFSKNKEDRVKTDLYLKSALGEWLDRNHDEIGRIVKESLNDFTNEKLINFIDSKMGNDLQMIRINGSFVGGLVGMALYILTYWL</sequence>
<dbReference type="EMBL" id="FOTS01000007">
    <property type="protein sequence ID" value="SFL50300.1"/>
    <property type="molecule type" value="Genomic_DNA"/>
</dbReference>
<name>A0A1I4I7Q2_9FIRM</name>